<evidence type="ECO:0000256" key="1">
    <source>
        <dbReference type="SAM" id="SignalP"/>
    </source>
</evidence>
<keyword evidence="1" id="KW-0732">Signal</keyword>
<protein>
    <recommendedName>
        <fullName evidence="3">DUF2931 family protein</fullName>
    </recommendedName>
</protein>
<feature type="chain" id="PRO_5042239215" description="DUF2931 family protein" evidence="1">
    <location>
        <begin position="24"/>
        <end position="249"/>
    </location>
</feature>
<dbReference type="PROSITE" id="PS51257">
    <property type="entry name" value="PROKAR_LIPOPROTEIN"/>
    <property type="match status" value="1"/>
</dbReference>
<name>A0AAE4GAU2_9BURK</name>
<dbReference type="AlphaFoldDB" id="A0AAE4GAU2"/>
<accession>A0AAE4GAU2</accession>
<reference evidence="2" key="1">
    <citation type="submission" date="2023-02" db="EMBL/GenBank/DDBJ databases">
        <title>Description of Herbaspirillum huttiense subsp. nephrolepsisexaltata and Herbaspirillum huttiense subsp. lycopersicon.</title>
        <authorList>
            <person name="Poudel M."/>
            <person name="Sharma A."/>
            <person name="Goss E."/>
            <person name="Tapia J.H."/>
            <person name="Harmon C.M."/>
            <person name="Jones J.B."/>
        </authorList>
    </citation>
    <scope>NUCLEOTIDE SEQUENCE</scope>
    <source>
        <strain evidence="2">NC40101</strain>
    </source>
</reference>
<comment type="caution">
    <text evidence="2">The sequence shown here is derived from an EMBL/GenBank/DDBJ whole genome shotgun (WGS) entry which is preliminary data.</text>
</comment>
<organism evidence="2">
    <name type="scientific">Herbaspirillum huttiense subsp. nephrolepidis</name>
    <dbReference type="NCBI Taxonomy" id="3075126"/>
    <lineage>
        <taxon>Bacteria</taxon>
        <taxon>Pseudomonadati</taxon>
        <taxon>Pseudomonadota</taxon>
        <taxon>Betaproteobacteria</taxon>
        <taxon>Burkholderiales</taxon>
        <taxon>Oxalobacteraceae</taxon>
        <taxon>Herbaspirillum</taxon>
    </lineage>
</organism>
<gene>
    <name evidence="2" type="ORF">RJN63_16825</name>
</gene>
<proteinExistence type="predicted"/>
<evidence type="ECO:0000313" key="2">
    <source>
        <dbReference type="EMBL" id="MDT0338506.1"/>
    </source>
</evidence>
<dbReference type="RefSeq" id="WP_259432606.1">
    <property type="nucleotide sequence ID" value="NZ_JAVLSM010000002.1"/>
</dbReference>
<dbReference type="EMBL" id="JAVRAA010000008">
    <property type="protein sequence ID" value="MDT0338506.1"/>
    <property type="molecule type" value="Genomic_DNA"/>
</dbReference>
<feature type="signal peptide" evidence="1">
    <location>
        <begin position="1"/>
        <end position="23"/>
    </location>
</feature>
<sequence>MKTTILAALAAAILAGCALPREAMMDWPGFIASVPGTLISDASFKTPTLKQSHHRNNTPGLELSKTSFDTWCEYHGGRSSNMPPWNSTNVAKSFYDGAAAWSNQEWALHGRRHDFTSLFCLDSDQQLMAVMLLRSDGGTRQAPYAPDEWPAPVIAFYTPYQATQFADYYNLQEKKRIEAARREAQQRADLQAAETRRLRSTPKIGNMTRDGLIIDLRPPLALIQYHPALQQSLGKPQQEWLPIQSLSAP</sequence>
<evidence type="ECO:0008006" key="3">
    <source>
        <dbReference type="Google" id="ProtNLM"/>
    </source>
</evidence>